<dbReference type="GO" id="GO:0051988">
    <property type="term" value="P:regulation of attachment of spindle microtubules to kinetochore"/>
    <property type="evidence" value="ECO:0007669"/>
    <property type="project" value="InterPro"/>
</dbReference>
<reference evidence="3" key="3">
    <citation type="submission" date="2025-09" db="UniProtKB">
        <authorList>
            <consortium name="Ensembl"/>
        </authorList>
    </citation>
    <scope>IDENTIFICATION</scope>
</reference>
<feature type="region of interest" description="Disordered" evidence="2">
    <location>
        <begin position="1"/>
        <end position="61"/>
    </location>
</feature>
<evidence type="ECO:0000313" key="4">
    <source>
        <dbReference type="Proteomes" id="UP000472271"/>
    </source>
</evidence>
<feature type="compositionally biased region" description="Basic and acidic residues" evidence="2">
    <location>
        <begin position="13"/>
        <end position="26"/>
    </location>
</feature>
<dbReference type="Proteomes" id="UP000472271">
    <property type="component" value="Chromosome 24"/>
</dbReference>
<dbReference type="GO" id="GO:0000776">
    <property type="term" value="C:kinetochore"/>
    <property type="evidence" value="ECO:0007669"/>
    <property type="project" value="InterPro"/>
</dbReference>
<dbReference type="InParanoid" id="A0A673CSX1"/>
<keyword evidence="1" id="KW-0175">Coiled coil</keyword>
<proteinExistence type="predicted"/>
<sequence length="216" mass="23954">MSSKIPRGTHLPAESKKTGHKLEPKDAATLAPTANGVPKSQKENVPRKNVAPAGNKGASTRYGQQAELREQNQNLMIANEKLQKTLTETQQRVSELELQFSDLEKEKTEVQKHLKDCHTLLVTAKINPVLGESVGEAARQNEVQRKEVMSVSTDLLNELSTFADIASQQCARLQEIQTTMSNLAKTQEQMMQERESFALDAAEMEKALNEAEALLM</sequence>
<dbReference type="Ensembl" id="ENSSORT00005057766.1">
    <property type="protein sequence ID" value="ENSSORP00005056469.1"/>
    <property type="gene ID" value="ENSSORG00005025121.1"/>
</dbReference>
<dbReference type="InterPro" id="IPR033373">
    <property type="entry name" value="SKAP"/>
</dbReference>
<dbReference type="GO" id="GO:0034451">
    <property type="term" value="C:centriolar satellite"/>
    <property type="evidence" value="ECO:0007669"/>
    <property type="project" value="TreeGrafter"/>
</dbReference>
<dbReference type="GO" id="GO:0072686">
    <property type="term" value="C:mitotic spindle"/>
    <property type="evidence" value="ECO:0007669"/>
    <property type="project" value="TreeGrafter"/>
</dbReference>
<dbReference type="GO" id="GO:0007051">
    <property type="term" value="P:spindle organization"/>
    <property type="evidence" value="ECO:0007669"/>
    <property type="project" value="InterPro"/>
</dbReference>
<dbReference type="GO" id="GO:0035371">
    <property type="term" value="C:microtubule plus-end"/>
    <property type="evidence" value="ECO:0007669"/>
    <property type="project" value="TreeGrafter"/>
</dbReference>
<dbReference type="OrthoDB" id="9940269at2759"/>
<protein>
    <submittedName>
        <fullName evidence="3">Uncharacterized LOC115415182</fullName>
    </submittedName>
</protein>
<keyword evidence="4" id="KW-1185">Reference proteome</keyword>
<accession>A0A673CSX1</accession>
<dbReference type="FunCoup" id="A0A673CSX1">
    <property type="interactions" value="730"/>
</dbReference>
<dbReference type="AlphaFoldDB" id="A0A673CSX1"/>
<feature type="coiled-coil region" evidence="1">
    <location>
        <begin position="65"/>
        <end position="113"/>
    </location>
</feature>
<organism evidence="3 4">
    <name type="scientific">Sphaeramia orbicularis</name>
    <name type="common">orbiculate cardinalfish</name>
    <dbReference type="NCBI Taxonomy" id="375764"/>
    <lineage>
        <taxon>Eukaryota</taxon>
        <taxon>Metazoa</taxon>
        <taxon>Chordata</taxon>
        <taxon>Craniata</taxon>
        <taxon>Vertebrata</taxon>
        <taxon>Euteleostomi</taxon>
        <taxon>Actinopterygii</taxon>
        <taxon>Neopterygii</taxon>
        <taxon>Teleostei</taxon>
        <taxon>Neoteleostei</taxon>
        <taxon>Acanthomorphata</taxon>
        <taxon>Gobiaria</taxon>
        <taxon>Kurtiformes</taxon>
        <taxon>Apogonoidei</taxon>
        <taxon>Apogonidae</taxon>
        <taxon>Apogoninae</taxon>
        <taxon>Sphaeramia</taxon>
    </lineage>
</organism>
<gene>
    <name evidence="3" type="primary">knstrn</name>
</gene>
<reference evidence="3" key="2">
    <citation type="submission" date="2025-08" db="UniProtKB">
        <authorList>
            <consortium name="Ensembl"/>
        </authorList>
    </citation>
    <scope>IDENTIFICATION</scope>
</reference>
<feature type="coiled-coil region" evidence="1">
    <location>
        <begin position="173"/>
        <end position="214"/>
    </location>
</feature>
<dbReference type="PANTHER" id="PTHR31940">
    <property type="entry name" value="SMALL KINETOCHORE-ASSOCIATED PROTEIN"/>
    <property type="match status" value="1"/>
</dbReference>
<dbReference type="GO" id="GO:0000070">
    <property type="term" value="P:mitotic sister chromatid segregation"/>
    <property type="evidence" value="ECO:0007669"/>
    <property type="project" value="TreeGrafter"/>
</dbReference>
<reference evidence="3" key="1">
    <citation type="submission" date="2019-06" db="EMBL/GenBank/DDBJ databases">
        <authorList>
            <consortium name="Wellcome Sanger Institute Data Sharing"/>
        </authorList>
    </citation>
    <scope>NUCLEOTIDE SEQUENCE [LARGE SCALE GENOMIC DNA]</scope>
</reference>
<evidence type="ECO:0000256" key="2">
    <source>
        <dbReference type="SAM" id="MobiDB-lite"/>
    </source>
</evidence>
<evidence type="ECO:0000313" key="3">
    <source>
        <dbReference type="Ensembl" id="ENSSORP00005056469.1"/>
    </source>
</evidence>
<name>A0A673CSX1_9TELE</name>
<evidence type="ECO:0000256" key="1">
    <source>
        <dbReference type="SAM" id="Coils"/>
    </source>
</evidence>
<dbReference type="PANTHER" id="PTHR31940:SF2">
    <property type="entry name" value="SMALL KINETOCHORE-ASSOCIATED PROTEIN"/>
    <property type="match status" value="1"/>
</dbReference>